<evidence type="ECO:0000256" key="3">
    <source>
        <dbReference type="ARBA" id="ARBA00022592"/>
    </source>
</evidence>
<dbReference type="STRING" id="535712.A4Z71_04615"/>
<dbReference type="Pfam" id="PF12849">
    <property type="entry name" value="PBP_like_2"/>
    <property type="match status" value="1"/>
</dbReference>
<dbReference type="InterPro" id="IPR005673">
    <property type="entry name" value="ABC_phos-bd_PstS"/>
</dbReference>
<feature type="domain" description="PBP" evidence="6">
    <location>
        <begin position="24"/>
        <end position="306"/>
    </location>
</feature>
<organism evidence="7 8">
    <name type="scientific">Candidatus Rhodoluna planktonica</name>
    <dbReference type="NCBI Taxonomy" id="535712"/>
    <lineage>
        <taxon>Bacteria</taxon>
        <taxon>Bacillati</taxon>
        <taxon>Actinomycetota</taxon>
        <taxon>Actinomycetes</taxon>
        <taxon>Micrococcales</taxon>
        <taxon>Microbacteriaceae</taxon>
        <taxon>Luna cluster</taxon>
        <taxon>Luna-1 subcluster</taxon>
        <taxon>Rhodoluna</taxon>
    </lineage>
</organism>
<dbReference type="InterPro" id="IPR050962">
    <property type="entry name" value="Phosphate-bind_PstS"/>
</dbReference>
<gene>
    <name evidence="7" type="ORF">A4Z71_04615</name>
</gene>
<dbReference type="OrthoDB" id="9801510at2"/>
<dbReference type="PIRSF" id="PIRSF002756">
    <property type="entry name" value="PstS"/>
    <property type="match status" value="1"/>
</dbReference>
<name>A0A1D9DZK5_9MICO</name>
<evidence type="ECO:0000256" key="2">
    <source>
        <dbReference type="ARBA" id="ARBA00022448"/>
    </source>
</evidence>
<accession>A0A1D9DZK5</accession>
<dbReference type="GO" id="GO:0042301">
    <property type="term" value="F:phosphate ion binding"/>
    <property type="evidence" value="ECO:0007669"/>
    <property type="project" value="InterPro"/>
</dbReference>
<protein>
    <recommendedName>
        <fullName evidence="4">Phosphate-binding protein</fullName>
    </recommendedName>
</protein>
<keyword evidence="2 4" id="KW-0813">Transport</keyword>
<dbReference type="InterPro" id="IPR024370">
    <property type="entry name" value="PBP_domain"/>
</dbReference>
<comment type="similarity">
    <text evidence="1 4">Belongs to the PstS family.</text>
</comment>
<dbReference type="AlphaFoldDB" id="A0A1D9DZK5"/>
<dbReference type="PANTHER" id="PTHR42996:SF1">
    <property type="entry name" value="PHOSPHATE-BINDING PROTEIN PSTS"/>
    <property type="match status" value="1"/>
</dbReference>
<feature type="signal peptide" evidence="5">
    <location>
        <begin position="1"/>
        <end position="21"/>
    </location>
</feature>
<dbReference type="EMBL" id="CP015208">
    <property type="protein sequence ID" value="AOY56247.1"/>
    <property type="molecule type" value="Genomic_DNA"/>
</dbReference>
<dbReference type="RefSeq" id="WP_070954755.1">
    <property type="nucleotide sequence ID" value="NZ_CP015208.1"/>
</dbReference>
<evidence type="ECO:0000313" key="8">
    <source>
        <dbReference type="Proteomes" id="UP000243784"/>
    </source>
</evidence>
<proteinExistence type="inferred from homology"/>
<evidence type="ECO:0000259" key="6">
    <source>
        <dbReference type="Pfam" id="PF12849"/>
    </source>
</evidence>
<evidence type="ECO:0000256" key="5">
    <source>
        <dbReference type="SAM" id="SignalP"/>
    </source>
</evidence>
<dbReference type="GO" id="GO:0035435">
    <property type="term" value="P:phosphate ion transmembrane transport"/>
    <property type="evidence" value="ECO:0007669"/>
    <property type="project" value="InterPro"/>
</dbReference>
<keyword evidence="8" id="KW-1185">Reference proteome</keyword>
<dbReference type="Gene3D" id="3.40.190.10">
    <property type="entry name" value="Periplasmic binding protein-like II"/>
    <property type="match status" value="2"/>
</dbReference>
<evidence type="ECO:0000313" key="7">
    <source>
        <dbReference type="EMBL" id="AOY56247.1"/>
    </source>
</evidence>
<feature type="chain" id="PRO_5009111780" description="Phosphate-binding protein" evidence="5">
    <location>
        <begin position="22"/>
        <end position="339"/>
    </location>
</feature>
<evidence type="ECO:0000256" key="4">
    <source>
        <dbReference type="PIRNR" id="PIRNR002756"/>
    </source>
</evidence>
<keyword evidence="5" id="KW-0732">Signal</keyword>
<dbReference type="GO" id="GO:0043190">
    <property type="term" value="C:ATP-binding cassette (ABC) transporter complex"/>
    <property type="evidence" value="ECO:0007669"/>
    <property type="project" value="InterPro"/>
</dbReference>
<dbReference type="Proteomes" id="UP000243784">
    <property type="component" value="Chromosome"/>
</dbReference>
<dbReference type="KEGG" id="rpla:A4Z71_04615"/>
<dbReference type="PANTHER" id="PTHR42996">
    <property type="entry name" value="PHOSPHATE-BINDING PROTEIN PSTS"/>
    <property type="match status" value="1"/>
</dbReference>
<reference evidence="7 8" key="1">
    <citation type="journal article" date="2016" name="Biochim. Biophys. Acta">
        <title>Photochemical characterization of actinorhodopsin and its functional existence in the natural host.</title>
        <authorList>
            <person name="Nakamura S."/>
            <person name="Kikukawa T."/>
            <person name="Tamogami J."/>
            <person name="Kamiya M."/>
            <person name="Aizawa T."/>
            <person name="Hahn M.W."/>
            <person name="Ihara K."/>
            <person name="Kamo N."/>
            <person name="Demura M."/>
        </authorList>
    </citation>
    <scope>NUCLEOTIDE SEQUENCE [LARGE SCALE GENOMIC DNA]</scope>
    <source>
        <strain evidence="7 8">MWH-Dar1</strain>
    </source>
</reference>
<sequence length="339" mass="34796">MFRKVIGIVATAAVAVSVAFAAPASAAGVALTGEGSSFANTYVKNVEAKFNAKGGAQANYTKSSSGKGRTNVKDGKVDFAFSDATYKAAGESVPTNVVTSPMFGGPIALVYNLPTVGQGLQLTPTVLGQIFNGTITDWNDARIARINKGKKLPAKKIQVVFRAAGSGTTFNLTEYLTDNKVAGWTTSSDFTKASGSASVVGVSVPGSAEMVSKVDSTTYTIGYVDLADAVGKDLVFAKLLNGNGQYVAPTAAAAKAFLAVQRVPADGQVNINFAQKVKNAYNLSIFVYGVANISGDAEKVAGVKAFFTQVLSSAAPAGYVALSGAAKTAATKQLAKIKK</sequence>
<evidence type="ECO:0000256" key="1">
    <source>
        <dbReference type="ARBA" id="ARBA00008725"/>
    </source>
</evidence>
<dbReference type="SUPFAM" id="SSF53850">
    <property type="entry name" value="Periplasmic binding protein-like II"/>
    <property type="match status" value="1"/>
</dbReference>
<keyword evidence="3 4" id="KW-0592">Phosphate transport</keyword>